<dbReference type="Proteomes" id="UP000470875">
    <property type="component" value="Unassembled WGS sequence"/>
</dbReference>
<dbReference type="SUPFAM" id="SSF53448">
    <property type="entry name" value="Nucleotide-diphospho-sugar transferases"/>
    <property type="match status" value="1"/>
</dbReference>
<dbReference type="EMBL" id="VULO01000007">
    <property type="protein sequence ID" value="MSS84463.1"/>
    <property type="molecule type" value="Genomic_DNA"/>
</dbReference>
<dbReference type="InterPro" id="IPR001173">
    <property type="entry name" value="Glyco_trans_2-like"/>
</dbReference>
<comment type="similarity">
    <text evidence="3">Belongs to the glycosyltransferase 2 family.</text>
</comment>
<keyword evidence="6" id="KW-0460">Magnesium</keyword>
<proteinExistence type="inferred from homology"/>
<comment type="cofactor">
    <cofactor evidence="2">
        <name>Mg(2+)</name>
        <dbReference type="ChEBI" id="CHEBI:18420"/>
    </cofactor>
</comment>
<evidence type="ECO:0000313" key="12">
    <source>
        <dbReference type="EMBL" id="MSS84463.1"/>
    </source>
</evidence>
<evidence type="ECO:0000256" key="8">
    <source>
        <dbReference type="ARBA" id="ARBA00040894"/>
    </source>
</evidence>
<evidence type="ECO:0000256" key="4">
    <source>
        <dbReference type="ARBA" id="ARBA00022676"/>
    </source>
</evidence>
<gene>
    <name evidence="12" type="ORF">FYJ24_06740</name>
</gene>
<keyword evidence="4" id="KW-0328">Glycosyltransferase</keyword>
<evidence type="ECO:0000256" key="6">
    <source>
        <dbReference type="ARBA" id="ARBA00022842"/>
    </source>
</evidence>
<evidence type="ECO:0000256" key="3">
    <source>
        <dbReference type="ARBA" id="ARBA00006739"/>
    </source>
</evidence>
<keyword evidence="13" id="KW-1185">Reference proteome</keyword>
<evidence type="ECO:0000256" key="9">
    <source>
        <dbReference type="ARBA" id="ARBA00048689"/>
    </source>
</evidence>
<protein>
    <recommendedName>
        <fullName evidence="8">Glucosyl-3-phosphoglycerate synthase</fullName>
        <ecNumber evidence="7">2.4.1.266</ecNumber>
    </recommendedName>
</protein>
<dbReference type="AlphaFoldDB" id="A0A6N7W7I9"/>
<feature type="domain" description="Glycosyltransferase 2-like" evidence="11">
    <location>
        <begin position="16"/>
        <end position="145"/>
    </location>
</feature>
<comment type="caution">
    <text evidence="12">The sequence shown here is derived from an EMBL/GenBank/DDBJ whole genome shotgun (WGS) entry which is preliminary data.</text>
</comment>
<comment type="cofactor">
    <cofactor evidence="1">
        <name>Mn(2+)</name>
        <dbReference type="ChEBI" id="CHEBI:29035"/>
    </cofactor>
</comment>
<reference evidence="12 13" key="1">
    <citation type="submission" date="2019-08" db="EMBL/GenBank/DDBJ databases">
        <title>In-depth cultivation of the pig gut microbiome towards novel bacterial diversity and tailored functional studies.</title>
        <authorList>
            <person name="Wylensek D."/>
            <person name="Hitch T.C.A."/>
            <person name="Clavel T."/>
        </authorList>
    </citation>
    <scope>NUCLEOTIDE SEQUENCE [LARGE SCALE GENOMIC DNA]</scope>
    <source>
        <strain evidence="12 13">WB03_NA08</strain>
    </source>
</reference>
<evidence type="ECO:0000256" key="5">
    <source>
        <dbReference type="ARBA" id="ARBA00022679"/>
    </source>
</evidence>
<keyword evidence="5 12" id="KW-0808">Transferase</keyword>
<evidence type="ECO:0000313" key="13">
    <source>
        <dbReference type="Proteomes" id="UP000470875"/>
    </source>
</evidence>
<evidence type="ECO:0000256" key="2">
    <source>
        <dbReference type="ARBA" id="ARBA00001946"/>
    </source>
</evidence>
<dbReference type="EC" id="2.4.1.266" evidence="7"/>
<name>A0A6N7W7I9_9ACTO</name>
<sequence>MSGDDESVKGPQRVAVIIACRDARTCIASTIRACRAIPAVDLVVVVDDGSEDNTAQIARSAGAVAVRHSVSRGRASALETGIKVAAMRDRADWPPRLLLFLDPDIGESAVEASALVEAVISGLADCAIGVPVTPGKLDTPNQVARKGLRRTTGWYSTLPLSTQRCLTRAAVNAVMPFSSGWGVDIGMTIDLLAKGFTLVEIPCDFQHMMDPVHRHDGRKGTRYGDVWLTVNMRRLAGTRLPRPLRTPIEDQGPGIPYTMPR</sequence>
<dbReference type="GO" id="GO:0016757">
    <property type="term" value="F:glycosyltransferase activity"/>
    <property type="evidence" value="ECO:0007669"/>
    <property type="project" value="UniProtKB-KW"/>
</dbReference>
<dbReference type="PANTHER" id="PTHR48090">
    <property type="entry name" value="UNDECAPRENYL-PHOSPHATE 4-DEOXY-4-FORMAMIDO-L-ARABINOSE TRANSFERASE-RELATED"/>
    <property type="match status" value="1"/>
</dbReference>
<dbReference type="RefSeq" id="WP_318656575.1">
    <property type="nucleotide sequence ID" value="NZ_VULO01000007.1"/>
</dbReference>
<dbReference type="PANTHER" id="PTHR48090:SF10">
    <property type="entry name" value="GLUCOSYL-3-PHOSPHOGLYCERATE SYNTHASE"/>
    <property type="match status" value="1"/>
</dbReference>
<organism evidence="12 13">
    <name type="scientific">Scrofimicrobium canadense</name>
    <dbReference type="NCBI Taxonomy" id="2652290"/>
    <lineage>
        <taxon>Bacteria</taxon>
        <taxon>Bacillati</taxon>
        <taxon>Actinomycetota</taxon>
        <taxon>Actinomycetes</taxon>
        <taxon>Actinomycetales</taxon>
        <taxon>Actinomycetaceae</taxon>
        <taxon>Scrofimicrobium</taxon>
    </lineage>
</organism>
<comment type="catalytic activity">
    <reaction evidence="10">
        <text>an NDP-alpha-D-glucose + (2R)-3-phosphoglycerate = (2R)-2-O-(alpha-D-glucopyranosyl)-3-phospho-glycerate + a ribonucleoside 5'-diphosphate + H(+)</text>
        <dbReference type="Rhea" id="RHEA:47244"/>
        <dbReference type="ChEBI" id="CHEBI:15378"/>
        <dbReference type="ChEBI" id="CHEBI:57930"/>
        <dbReference type="ChEBI" id="CHEBI:58272"/>
        <dbReference type="ChEBI" id="CHEBI:62600"/>
        <dbReference type="ChEBI" id="CHEBI:76533"/>
        <dbReference type="EC" id="2.4.1.266"/>
    </reaction>
    <physiologicalReaction direction="left-to-right" evidence="10">
        <dbReference type="Rhea" id="RHEA:47245"/>
    </physiologicalReaction>
</comment>
<accession>A0A6N7W7I9</accession>
<evidence type="ECO:0000259" key="11">
    <source>
        <dbReference type="Pfam" id="PF00535"/>
    </source>
</evidence>
<dbReference type="InterPro" id="IPR029044">
    <property type="entry name" value="Nucleotide-diphossugar_trans"/>
</dbReference>
<comment type="catalytic activity">
    <reaction evidence="9">
        <text>(2R)-3-phosphoglycerate + UDP-alpha-D-glucose = (2R)-2-O-(alpha-D-glucopyranosyl)-3-phospho-glycerate + UDP + H(+)</text>
        <dbReference type="Rhea" id="RHEA:31319"/>
        <dbReference type="ChEBI" id="CHEBI:15378"/>
        <dbReference type="ChEBI" id="CHEBI:58223"/>
        <dbReference type="ChEBI" id="CHEBI:58272"/>
        <dbReference type="ChEBI" id="CHEBI:58885"/>
        <dbReference type="ChEBI" id="CHEBI:62600"/>
        <dbReference type="EC" id="2.4.1.266"/>
    </reaction>
    <physiologicalReaction direction="left-to-right" evidence="9">
        <dbReference type="Rhea" id="RHEA:31320"/>
    </physiologicalReaction>
</comment>
<dbReference type="Pfam" id="PF00535">
    <property type="entry name" value="Glycos_transf_2"/>
    <property type="match status" value="1"/>
</dbReference>
<dbReference type="Gene3D" id="3.90.550.10">
    <property type="entry name" value="Spore Coat Polysaccharide Biosynthesis Protein SpsA, Chain A"/>
    <property type="match status" value="1"/>
</dbReference>
<evidence type="ECO:0000256" key="1">
    <source>
        <dbReference type="ARBA" id="ARBA00001936"/>
    </source>
</evidence>
<dbReference type="InterPro" id="IPR050256">
    <property type="entry name" value="Glycosyltransferase_2"/>
</dbReference>
<evidence type="ECO:0000256" key="10">
    <source>
        <dbReference type="ARBA" id="ARBA00048997"/>
    </source>
</evidence>
<evidence type="ECO:0000256" key="7">
    <source>
        <dbReference type="ARBA" id="ARBA00039022"/>
    </source>
</evidence>